<dbReference type="RefSeq" id="WP_093321382.1">
    <property type="nucleotide sequence ID" value="NZ_FOSZ01000001.1"/>
</dbReference>
<keyword evidence="1" id="KW-1133">Transmembrane helix</keyword>
<dbReference type="AlphaFoldDB" id="A0A1I4BIR8"/>
<organism evidence="2 3">
    <name type="scientific">Shimia haliotis</name>
    <dbReference type="NCBI Taxonomy" id="1280847"/>
    <lineage>
        <taxon>Bacteria</taxon>
        <taxon>Pseudomonadati</taxon>
        <taxon>Pseudomonadota</taxon>
        <taxon>Alphaproteobacteria</taxon>
        <taxon>Rhodobacterales</taxon>
        <taxon>Roseobacteraceae</taxon>
    </lineage>
</organism>
<gene>
    <name evidence="2" type="ORF">SAMN04488036_1011034</name>
</gene>
<evidence type="ECO:0000256" key="1">
    <source>
        <dbReference type="SAM" id="Phobius"/>
    </source>
</evidence>
<evidence type="ECO:0000313" key="2">
    <source>
        <dbReference type="EMBL" id="SFK68057.1"/>
    </source>
</evidence>
<reference evidence="3" key="1">
    <citation type="submission" date="2016-10" db="EMBL/GenBank/DDBJ databases">
        <authorList>
            <person name="Varghese N."/>
            <person name="Submissions S."/>
        </authorList>
    </citation>
    <scope>NUCLEOTIDE SEQUENCE [LARGE SCALE GENOMIC DNA]</scope>
    <source>
        <strain evidence="3">DSM 28453</strain>
    </source>
</reference>
<evidence type="ECO:0008006" key="4">
    <source>
        <dbReference type="Google" id="ProtNLM"/>
    </source>
</evidence>
<dbReference type="EMBL" id="FOSZ01000001">
    <property type="protein sequence ID" value="SFK68057.1"/>
    <property type="molecule type" value="Genomic_DNA"/>
</dbReference>
<dbReference type="STRING" id="1280847.SAMN04488036_1011034"/>
<keyword evidence="3" id="KW-1185">Reference proteome</keyword>
<accession>A0A1I4BIR8</accession>
<keyword evidence="1" id="KW-0812">Transmembrane</keyword>
<name>A0A1I4BIR8_9RHOB</name>
<feature type="transmembrane region" description="Helical" evidence="1">
    <location>
        <begin position="27"/>
        <end position="44"/>
    </location>
</feature>
<keyword evidence="1" id="KW-0472">Membrane</keyword>
<proteinExistence type="predicted"/>
<sequence>MSDTDSFIEEVTEEVKRDKLFAMIRRYGWIAVAAILLIVGGAAYNEYTKAQNVAAAQASGDAILSALQAGEGSSDSTLADVQTPAPQAQIVADMLLGAEQVGSGDSAAAAATFDAIAQAGGDTPAIYRDIAAFKSVLANSDNLTVEERRTALQSLANPGSPLALLAEEQLALTDIEMGNSSAAIDRLNAIIEDASATAGLRRRATQLIVALGGTPADANGVVFDQ</sequence>
<evidence type="ECO:0000313" key="3">
    <source>
        <dbReference type="Proteomes" id="UP000198851"/>
    </source>
</evidence>
<dbReference type="Proteomes" id="UP000198851">
    <property type="component" value="Unassembled WGS sequence"/>
</dbReference>
<dbReference type="OrthoDB" id="7173339at2"/>
<protein>
    <recommendedName>
        <fullName evidence="4">Tetratricopeptide repeat-like domain-containing protein</fullName>
    </recommendedName>
</protein>